<organism evidence="1 2">
    <name type="scientific">Flavobacterium circumlabens</name>
    <dbReference type="NCBI Taxonomy" id="2133765"/>
    <lineage>
        <taxon>Bacteria</taxon>
        <taxon>Pseudomonadati</taxon>
        <taxon>Bacteroidota</taxon>
        <taxon>Flavobacteriia</taxon>
        <taxon>Flavobacteriales</taxon>
        <taxon>Flavobacteriaceae</taxon>
        <taxon>Flavobacterium</taxon>
    </lineage>
</organism>
<dbReference type="AlphaFoldDB" id="A0A4Y7U547"/>
<sequence>MVNAVLIEDLSVTEPAALFTAVLKDQPIDLEISIPVLESNEVTQQCVALFQMPIYLTVQNDTLGLWTADTNQYAVYSNFYTEELQRGLGHREWGGFVINNTGTFASDLVAVSQLKTS</sequence>
<gene>
    <name evidence="1" type="ORF">D0809_28200</name>
</gene>
<dbReference type="EMBL" id="QWDN01000764">
    <property type="protein sequence ID" value="TEB40912.1"/>
    <property type="molecule type" value="Genomic_DNA"/>
</dbReference>
<name>A0A4Y7U547_9FLAO</name>
<reference evidence="1 2" key="1">
    <citation type="journal article" date="2018" name="Syst. Appl. Microbiol.">
        <title>Flavobacterium circumlabens sp. nov. and Flavobacterium cupreum sp. nov., two psychrotrophic species isolated from Antarctic environmental samples.</title>
        <authorList>
            <person name="Kralova S."/>
            <person name="Busse H.J."/>
            <person name="Svec P."/>
            <person name="Maslanova I."/>
            <person name="Stankova E."/>
            <person name="Bartak M."/>
            <person name="Sedlacek I."/>
        </authorList>
    </citation>
    <scope>NUCLEOTIDE SEQUENCE [LARGE SCALE GENOMIC DNA]</scope>
    <source>
        <strain evidence="1 2">CCM 8828</strain>
    </source>
</reference>
<protein>
    <submittedName>
        <fullName evidence="1">Uncharacterized protein</fullName>
    </submittedName>
</protein>
<accession>A0A4Y7U547</accession>
<comment type="caution">
    <text evidence="1">The sequence shown here is derived from an EMBL/GenBank/DDBJ whole genome shotgun (WGS) entry which is preliminary data.</text>
</comment>
<proteinExistence type="predicted"/>
<evidence type="ECO:0000313" key="1">
    <source>
        <dbReference type="EMBL" id="TEB40912.1"/>
    </source>
</evidence>
<evidence type="ECO:0000313" key="2">
    <source>
        <dbReference type="Proteomes" id="UP000298340"/>
    </source>
</evidence>
<dbReference type="Proteomes" id="UP000298340">
    <property type="component" value="Unassembled WGS sequence"/>
</dbReference>
<feature type="non-terminal residue" evidence="1">
    <location>
        <position position="117"/>
    </location>
</feature>